<proteinExistence type="predicted"/>
<comment type="caution">
    <text evidence="3">The sequence shown here is derived from an EMBL/GenBank/DDBJ whole genome shotgun (WGS) entry which is preliminary data.</text>
</comment>
<dbReference type="PANTHER" id="PTHR33745:SF3">
    <property type="entry name" value="RSBT CO-ANTAGONIST PROTEIN RSBRC"/>
    <property type="match status" value="1"/>
</dbReference>
<dbReference type="InterPro" id="IPR051932">
    <property type="entry name" value="Bact_StressResp_Reg"/>
</dbReference>
<dbReference type="EMBL" id="VTER01000001">
    <property type="protein sequence ID" value="TYS52073.1"/>
    <property type="molecule type" value="Genomic_DNA"/>
</dbReference>
<dbReference type="SUPFAM" id="SSF52091">
    <property type="entry name" value="SpoIIaa-like"/>
    <property type="match status" value="1"/>
</dbReference>
<dbReference type="Gene3D" id="3.30.750.24">
    <property type="entry name" value="STAS domain"/>
    <property type="match status" value="1"/>
</dbReference>
<keyword evidence="1" id="KW-0597">Phosphoprotein</keyword>
<protein>
    <submittedName>
        <fullName evidence="3">STAS domain-containing protein</fullName>
    </submittedName>
</protein>
<feature type="domain" description="STAS" evidence="2">
    <location>
        <begin position="165"/>
        <end position="276"/>
    </location>
</feature>
<accession>A0A5D4RL43</accession>
<dbReference type="PANTHER" id="PTHR33745">
    <property type="entry name" value="RSBT ANTAGONIST PROTEIN RSBS-RELATED"/>
    <property type="match status" value="1"/>
</dbReference>
<evidence type="ECO:0000256" key="1">
    <source>
        <dbReference type="ARBA" id="ARBA00022553"/>
    </source>
</evidence>
<dbReference type="AlphaFoldDB" id="A0A5D4RL43"/>
<dbReference type="RefSeq" id="WP_148973054.1">
    <property type="nucleotide sequence ID" value="NZ_JBNIKT010000008.1"/>
</dbReference>
<evidence type="ECO:0000313" key="3">
    <source>
        <dbReference type="EMBL" id="TYS52073.1"/>
    </source>
</evidence>
<dbReference type="Proteomes" id="UP000322139">
    <property type="component" value="Unassembled WGS sequence"/>
</dbReference>
<dbReference type="PROSITE" id="PS50801">
    <property type="entry name" value="STAS"/>
    <property type="match status" value="1"/>
</dbReference>
<organism evidence="3 4">
    <name type="scientific">Bacillus infantis</name>
    <dbReference type="NCBI Taxonomy" id="324767"/>
    <lineage>
        <taxon>Bacteria</taxon>
        <taxon>Bacillati</taxon>
        <taxon>Bacillota</taxon>
        <taxon>Bacilli</taxon>
        <taxon>Bacillales</taxon>
        <taxon>Bacillaceae</taxon>
        <taxon>Bacillus</taxon>
    </lineage>
</organism>
<dbReference type="InterPro" id="IPR036513">
    <property type="entry name" value="STAS_dom_sf"/>
</dbReference>
<dbReference type="CDD" id="cd07041">
    <property type="entry name" value="STAS_RsbR_RsbS_like"/>
    <property type="match status" value="1"/>
</dbReference>
<evidence type="ECO:0000259" key="2">
    <source>
        <dbReference type="PROSITE" id="PS50801"/>
    </source>
</evidence>
<dbReference type="InterPro" id="IPR002645">
    <property type="entry name" value="STAS_dom"/>
</dbReference>
<reference evidence="3 4" key="1">
    <citation type="submission" date="2019-08" db="EMBL/GenBank/DDBJ databases">
        <title>Bacillus genomes from the desert of Cuatro Cienegas, Coahuila.</title>
        <authorList>
            <person name="Olmedo-Alvarez G."/>
        </authorList>
    </citation>
    <scope>NUCLEOTIDE SEQUENCE [LARGE SCALE GENOMIC DNA]</scope>
    <source>
        <strain evidence="3 4">CH446_14T</strain>
    </source>
</reference>
<sequence>MHRNEDLHEYLVDKTWQLTEDWYASLDKSDPKGVYSSTNPNVIRTIKQQNHDFHEHFCKIFIMDENRFFSEFEQWILTIAQDEEHLRTPVHFILREFFNTQEQYLDLVGKFTRENEGKYAQEQINTWNRLIIKAFSKVMTWFTQENHKFSEARLKASQEMINELSSPVIALNNNAALLPLVGDIDTARAKFILEHTLLECNEKKVNHLFIDLSGVVMIDTMVAHQIFQLIETLTLIGVKSTLSGIRPEIAQTAVQLGISFDRISVTSTLERAINSLK</sequence>
<name>A0A5D4RL43_9BACI</name>
<gene>
    <name evidence="3" type="ORF">FZD51_01090</name>
</gene>
<evidence type="ECO:0000313" key="4">
    <source>
        <dbReference type="Proteomes" id="UP000322139"/>
    </source>
</evidence>
<dbReference type="Pfam" id="PF01740">
    <property type="entry name" value="STAS"/>
    <property type="match status" value="1"/>
</dbReference>